<comment type="subcellular location">
    <subcellularLocation>
        <location evidence="1">Membrane</location>
        <topology evidence="1">Multi-pass membrane protein</topology>
    </subcellularLocation>
</comment>
<evidence type="ECO:0000256" key="5">
    <source>
        <dbReference type="ARBA" id="ARBA00022989"/>
    </source>
</evidence>
<dbReference type="Proteomes" id="UP000079169">
    <property type="component" value="Unplaced"/>
</dbReference>
<feature type="non-terminal residue" evidence="9">
    <location>
        <position position="1"/>
    </location>
</feature>
<keyword evidence="6" id="KW-0472">Membrane</keyword>
<feature type="region of interest" description="Disordered" evidence="7">
    <location>
        <begin position="88"/>
        <end position="111"/>
    </location>
</feature>
<evidence type="ECO:0000313" key="9">
    <source>
        <dbReference type="RefSeq" id="XP_008487070.2"/>
    </source>
</evidence>
<gene>
    <name evidence="9" type="primary">LOC103523831</name>
</gene>
<evidence type="ECO:0000256" key="7">
    <source>
        <dbReference type="SAM" id="MobiDB-lite"/>
    </source>
</evidence>
<keyword evidence="5" id="KW-1133">Transmembrane helix</keyword>
<evidence type="ECO:0000256" key="6">
    <source>
        <dbReference type="ARBA" id="ARBA00023136"/>
    </source>
</evidence>
<evidence type="ECO:0000256" key="2">
    <source>
        <dbReference type="ARBA" id="ARBA00008141"/>
    </source>
</evidence>
<keyword evidence="4" id="KW-0130">Cell adhesion</keyword>
<feature type="non-terminal residue" evidence="9">
    <location>
        <position position="169"/>
    </location>
</feature>
<dbReference type="GO" id="GO:0016020">
    <property type="term" value="C:membrane"/>
    <property type="evidence" value="ECO:0007669"/>
    <property type="project" value="UniProtKB-SubCell"/>
</dbReference>
<accession>A0A1S3DU19</accession>
<dbReference type="PaxDb" id="121845-A0A1S3DU19"/>
<dbReference type="GO" id="GO:0042246">
    <property type="term" value="P:tissue regeneration"/>
    <property type="evidence" value="ECO:0007669"/>
    <property type="project" value="InterPro"/>
</dbReference>
<reference evidence="9" key="1">
    <citation type="submission" date="2025-08" db="UniProtKB">
        <authorList>
            <consortium name="RefSeq"/>
        </authorList>
    </citation>
    <scope>IDENTIFICATION</scope>
</reference>
<dbReference type="GeneID" id="103523831"/>
<dbReference type="KEGG" id="dci:103523831"/>
<comment type="similarity">
    <text evidence="2">Belongs to the ninjurin family.</text>
</comment>
<evidence type="ECO:0000256" key="1">
    <source>
        <dbReference type="ARBA" id="ARBA00004141"/>
    </source>
</evidence>
<dbReference type="Pfam" id="PF04923">
    <property type="entry name" value="Ninjurin"/>
    <property type="match status" value="1"/>
</dbReference>
<evidence type="ECO:0000256" key="3">
    <source>
        <dbReference type="ARBA" id="ARBA00022692"/>
    </source>
</evidence>
<dbReference type="PANTHER" id="PTHR12316:SF1">
    <property type="entry name" value="NINJURIN-B"/>
    <property type="match status" value="1"/>
</dbReference>
<name>A0A1S3DU19_DIACI</name>
<keyword evidence="8" id="KW-1185">Reference proteome</keyword>
<sequence length="169" mass="19034">RNTKFKPEDESKNVIAEPKSNNRVKVKSGHEVNLAKTEVILEINPETKVETGDEVKLERTSVNKLEREELNHHSHELKVLELYSHEGKAQKLENDSSSSESEDFLDSAHPEQLNTYSTKKTVVQGMMDLALITANANQLRTLLEYGKQTATFQLVFGCIILSLCIQVSP</sequence>
<dbReference type="RefSeq" id="XP_008487070.2">
    <property type="nucleotide sequence ID" value="XM_008488848.2"/>
</dbReference>
<proteinExistence type="inferred from homology"/>
<evidence type="ECO:0000256" key="4">
    <source>
        <dbReference type="ARBA" id="ARBA00022889"/>
    </source>
</evidence>
<dbReference type="GO" id="GO:0007155">
    <property type="term" value="P:cell adhesion"/>
    <property type="evidence" value="ECO:0007669"/>
    <property type="project" value="UniProtKB-KW"/>
</dbReference>
<dbReference type="AlphaFoldDB" id="A0A1S3DU19"/>
<organism evidence="8 9">
    <name type="scientific">Diaphorina citri</name>
    <name type="common">Asian citrus psyllid</name>
    <dbReference type="NCBI Taxonomy" id="121845"/>
    <lineage>
        <taxon>Eukaryota</taxon>
        <taxon>Metazoa</taxon>
        <taxon>Ecdysozoa</taxon>
        <taxon>Arthropoda</taxon>
        <taxon>Hexapoda</taxon>
        <taxon>Insecta</taxon>
        <taxon>Pterygota</taxon>
        <taxon>Neoptera</taxon>
        <taxon>Paraneoptera</taxon>
        <taxon>Hemiptera</taxon>
        <taxon>Sternorrhyncha</taxon>
        <taxon>Psylloidea</taxon>
        <taxon>Psyllidae</taxon>
        <taxon>Diaphorininae</taxon>
        <taxon>Diaphorina</taxon>
    </lineage>
</organism>
<protein>
    <submittedName>
        <fullName evidence="9">Uncharacterized protein LOC103523831</fullName>
    </submittedName>
</protein>
<dbReference type="InterPro" id="IPR007007">
    <property type="entry name" value="Ninjurin"/>
</dbReference>
<keyword evidence="3" id="KW-0812">Transmembrane</keyword>
<evidence type="ECO:0000313" key="8">
    <source>
        <dbReference type="Proteomes" id="UP000079169"/>
    </source>
</evidence>
<dbReference type="PANTHER" id="PTHR12316">
    <property type="entry name" value="NINJURIN-RELATED"/>
    <property type="match status" value="1"/>
</dbReference>